<evidence type="ECO:0000256" key="2">
    <source>
        <dbReference type="SAM" id="Phobius"/>
    </source>
</evidence>
<accession>A0AAV2P0K1</accession>
<proteinExistence type="predicted"/>
<name>A0AAV2P0K1_9HYME</name>
<keyword evidence="2" id="KW-1133">Transmembrane helix</keyword>
<keyword evidence="2" id="KW-0812">Transmembrane</keyword>
<feature type="transmembrane region" description="Helical" evidence="2">
    <location>
        <begin position="89"/>
        <end position="109"/>
    </location>
</feature>
<evidence type="ECO:0000313" key="4">
    <source>
        <dbReference type="Proteomes" id="UP001497644"/>
    </source>
</evidence>
<gene>
    <name evidence="3" type="ORF">LPLAT_LOCUS11654</name>
</gene>
<protein>
    <recommendedName>
        <fullName evidence="5">ShKT domain-containing protein</fullName>
    </recommendedName>
</protein>
<feature type="region of interest" description="Disordered" evidence="1">
    <location>
        <begin position="228"/>
        <end position="258"/>
    </location>
</feature>
<evidence type="ECO:0000256" key="1">
    <source>
        <dbReference type="SAM" id="MobiDB-lite"/>
    </source>
</evidence>
<organism evidence="3 4">
    <name type="scientific">Lasius platythorax</name>
    <dbReference type="NCBI Taxonomy" id="488582"/>
    <lineage>
        <taxon>Eukaryota</taxon>
        <taxon>Metazoa</taxon>
        <taxon>Ecdysozoa</taxon>
        <taxon>Arthropoda</taxon>
        <taxon>Hexapoda</taxon>
        <taxon>Insecta</taxon>
        <taxon>Pterygota</taxon>
        <taxon>Neoptera</taxon>
        <taxon>Endopterygota</taxon>
        <taxon>Hymenoptera</taxon>
        <taxon>Apocrita</taxon>
        <taxon>Aculeata</taxon>
        <taxon>Formicoidea</taxon>
        <taxon>Formicidae</taxon>
        <taxon>Formicinae</taxon>
        <taxon>Lasius</taxon>
        <taxon>Lasius</taxon>
    </lineage>
</organism>
<evidence type="ECO:0000313" key="3">
    <source>
        <dbReference type="EMBL" id="CAL1686331.1"/>
    </source>
</evidence>
<dbReference type="AlphaFoldDB" id="A0AAV2P0K1"/>
<dbReference type="EMBL" id="OZ034829">
    <property type="protein sequence ID" value="CAL1686331.1"/>
    <property type="molecule type" value="Genomic_DNA"/>
</dbReference>
<dbReference type="Proteomes" id="UP001497644">
    <property type="component" value="Chromosome 6"/>
</dbReference>
<evidence type="ECO:0008006" key="5">
    <source>
        <dbReference type="Google" id="ProtNLM"/>
    </source>
</evidence>
<sequence length="286" mass="31721">MGLNGECKNDNDCPYKQFCYNVSGRCVATLNCSNYNRQDSQIAAREPSQCGPCMKGYTSEILASGDEMPLCKYTDNQVGSNAMSDVNKIIVMIVVVGAIVSIPMCNYLYKRYCPNRRRSSRSNNADIAPEVAPDNANAIAVASVPPEEEKPFIGFGQTKYCVPHNNNEGIKETNQYQTTVPFTHRHINVYAATNNNTDNNNSNSNNNPLSREVAINVPEDQHYRNIETSQIDPVNDELPNHNDADGDTIDSASEPTNKGEKIKSSLIINQMVHQNITINMNGEEYL</sequence>
<keyword evidence="2" id="KW-0472">Membrane</keyword>
<reference evidence="3" key="1">
    <citation type="submission" date="2024-04" db="EMBL/GenBank/DDBJ databases">
        <authorList>
            <consortium name="Molecular Ecology Group"/>
        </authorList>
    </citation>
    <scope>NUCLEOTIDE SEQUENCE</scope>
</reference>
<keyword evidence="4" id="KW-1185">Reference proteome</keyword>